<evidence type="ECO:0000256" key="1">
    <source>
        <dbReference type="SAM" id="MobiDB-lite"/>
    </source>
</evidence>
<gene>
    <name evidence="2" type="ORF">L5515_018296</name>
</gene>
<keyword evidence="3" id="KW-1185">Reference proteome</keyword>
<feature type="region of interest" description="Disordered" evidence="1">
    <location>
        <begin position="1"/>
        <end position="36"/>
    </location>
</feature>
<name>A0AAE9FGK1_CAEBR</name>
<dbReference type="AlphaFoldDB" id="A0AAE9FGK1"/>
<protein>
    <submittedName>
        <fullName evidence="2">Uncharacterized protein</fullName>
    </submittedName>
</protein>
<dbReference type="Proteomes" id="UP000829354">
    <property type="component" value="Chromosome X"/>
</dbReference>
<dbReference type="EMBL" id="CP092625">
    <property type="protein sequence ID" value="UMM42478.1"/>
    <property type="molecule type" value="Genomic_DNA"/>
</dbReference>
<accession>A0AAE9FGK1</accession>
<evidence type="ECO:0000313" key="3">
    <source>
        <dbReference type="Proteomes" id="UP000829354"/>
    </source>
</evidence>
<evidence type="ECO:0000313" key="2">
    <source>
        <dbReference type="EMBL" id="UMM42478.1"/>
    </source>
</evidence>
<feature type="compositionally biased region" description="Polar residues" evidence="1">
    <location>
        <begin position="24"/>
        <end position="34"/>
    </location>
</feature>
<sequence length="91" mass="10184">MLALRMTSPRTSHHSTEWRRSGLAGSQVSGSSRGTTEDRMFHHLGSCGTTDHYFLCVIRLVDLFQQRNCSLFLSLSLSLFQLACITSESNC</sequence>
<proteinExistence type="predicted"/>
<organism evidence="2 3">
    <name type="scientific">Caenorhabditis briggsae</name>
    <dbReference type="NCBI Taxonomy" id="6238"/>
    <lineage>
        <taxon>Eukaryota</taxon>
        <taxon>Metazoa</taxon>
        <taxon>Ecdysozoa</taxon>
        <taxon>Nematoda</taxon>
        <taxon>Chromadorea</taxon>
        <taxon>Rhabditida</taxon>
        <taxon>Rhabditina</taxon>
        <taxon>Rhabditomorpha</taxon>
        <taxon>Rhabditoidea</taxon>
        <taxon>Rhabditidae</taxon>
        <taxon>Peloderinae</taxon>
        <taxon>Caenorhabditis</taxon>
    </lineage>
</organism>
<reference evidence="2 3" key="1">
    <citation type="submission" date="2022-04" db="EMBL/GenBank/DDBJ databases">
        <title>Chromosome-level reference genomes for two strains of Caenorhabditis briggsae: an improved platform for comparative genomics.</title>
        <authorList>
            <person name="Stevens L."/>
            <person name="Andersen E."/>
        </authorList>
    </citation>
    <scope>NUCLEOTIDE SEQUENCE [LARGE SCALE GENOMIC DNA]</scope>
    <source>
        <strain evidence="2">VX34</strain>
        <tissue evidence="2">Whole-organism</tissue>
    </source>
</reference>